<name>A0AC34QGC9_9BILA</name>
<evidence type="ECO:0000313" key="2">
    <source>
        <dbReference type="WBParaSite" id="JU765_v2.g16196.t1"/>
    </source>
</evidence>
<organism evidence="1 2">
    <name type="scientific">Panagrolaimus sp. JU765</name>
    <dbReference type="NCBI Taxonomy" id="591449"/>
    <lineage>
        <taxon>Eukaryota</taxon>
        <taxon>Metazoa</taxon>
        <taxon>Ecdysozoa</taxon>
        <taxon>Nematoda</taxon>
        <taxon>Chromadorea</taxon>
        <taxon>Rhabditida</taxon>
        <taxon>Tylenchina</taxon>
        <taxon>Panagrolaimomorpha</taxon>
        <taxon>Panagrolaimoidea</taxon>
        <taxon>Panagrolaimidae</taxon>
        <taxon>Panagrolaimus</taxon>
    </lineage>
</organism>
<accession>A0AC34QGC9</accession>
<sequence length="833" mass="93442">MTIQVEEQNLESVKKTLIPGPVQVQGPITAHFMQFLSLNGYGGYDFARLDLGTIGSFGGKLSSQDEVVNRPIVFVHGNSDGALTDGSKYGTGWTSSITYFLGKGYTSAELYATTWGDRNKMFLEAVLQYTNAEKINVISHSMGVAVARKAIRGGNIEADDGNCELGPSLRGQVEAFIGISGANYGMCQCTGGNKTAIYPTCNKKNGFWPGEPCDLSAQVPPQDLCGSSSRACSRNSYSQLLQEMNEDPLNEAQHVFSFWSYADDLIAYHDSVFGRPTSFVPFSNASKVYETLDHMQTKDATPDVQHKLVTTFLSKRDLTGRFVPKMSTTFCWTELNAEIGNFFDDCFHEKFVSSWPIQTVKRKNVFFDVQCQQNLAKIVKNRPICSICATKTWNRQTLNRIRLYENCLEKKSKLYEFVLGVEQVKTTNMPNLENLPKTLSKLVSKINLGHNLAFVTDADLPVDSYALDDFLTRVNDEAKSKNCLVSVDYQEPREMALGEILELMKHLQNSGADQELFPLETAAENFESDILIKDKKRADELATLLAIFSDKLKQKIGEEIPDLNLGQRKLRTEMIHASNVFEDQIRRPQMKAELLPLGKKLLKVLCLLTEESVKSKVDGFLPDNLDFVVNALLRKLPTVDKLVFVSGFLMTEYEGNELELQKIPGFVLTEQNMAKLLPLVDKPRLRVFKLFLQRNQGEEPLCNLGDTFNKPCINKFLQYLQKLQKAEPLLAFAHDALRSQPFKIGFARVQDPKKRVQSKSDAFTAVCPQNCTGDLRLWICPKCCSFLTRTKDNLTVACDCGVSSTQSLQLQCTNPHHQDSQNDFLSDPLQQTV</sequence>
<evidence type="ECO:0000313" key="1">
    <source>
        <dbReference type="Proteomes" id="UP000887576"/>
    </source>
</evidence>
<proteinExistence type="predicted"/>
<dbReference type="WBParaSite" id="JU765_v2.g16196.t1">
    <property type="protein sequence ID" value="JU765_v2.g16196.t1"/>
    <property type="gene ID" value="JU765_v2.g16196"/>
</dbReference>
<reference evidence="2" key="1">
    <citation type="submission" date="2022-11" db="UniProtKB">
        <authorList>
            <consortium name="WormBaseParasite"/>
        </authorList>
    </citation>
    <scope>IDENTIFICATION</scope>
</reference>
<dbReference type="Proteomes" id="UP000887576">
    <property type="component" value="Unplaced"/>
</dbReference>
<protein>
    <submittedName>
        <fullName evidence="2">Lipase</fullName>
    </submittedName>
</protein>